<dbReference type="PROSITE" id="PS50850">
    <property type="entry name" value="MFS"/>
    <property type="match status" value="1"/>
</dbReference>
<sequence length="791" mass="84809">MVTDSEEAAQSRGGAETDGEATARMAEAGPAAAAPDDAGEMEDDRGREEEERGEKKDNAQVDAEDRPEKRKESPAEADNTMARDHDADKEDPAVNGELPAIAEEGQEQPQVVTTYMVVPPDGGWGWVVAGASFLSNLIVDGIIFSFGMYMGEMSESLGESKATVSLIGSLLAGFYLVVGPFVSALANRYGFRTVAVLGSFVGAFSFFISYFATSAVFLCITYGVLGGVGFGLIYVPAVITVGFYFERWRALATGVAVCGSGIGTFVMPPIITALIGAFGWRGSLLILAGLVLNCAIFGLMYRPLKPQKVTVENKDGGEETPKDEQGAGKPGEQLPLLVRIKMARDDQLHKSTSIGSFADNVSVTAEKPFSQNRLLKANNNNTYPTAAEALAGSVVHLNGSRHVSSQSLNLLGGGGLAKNTATSGSITLTKAQKRLSAPTYPDNYLVPPAITDISSGNKDSTEVTEMLLPLTEENHNSHYNASDIKKEALQKRNSRTRTISECSRTSLRSRKGLGTSRDNVGVRPLYRDDIFFGGSLQRLPQYTSQISSVGYHMSVSRLPTKADVEQERKNQCMLCPEAVQRILATMLDMSLLRSPTFLLLSLSGFITMMGFYIPFMFITDRAEKYGLDKNLAVFLVSVIGITNTVGRVGCGILTSFPGVDSLLINNVALTIGGIATMFSGIDTSAGYQFFYASVFGLAMACFASLRSIVIVDLLGLDKLTNAFGLLLLFQGIAAVIGSPLAGSFMEATGSYDASFYLSGGLILVSAIIIYPLNRVNRWEKARAKSKTELIL</sequence>
<accession>A0AAN9VUI7</accession>
<feature type="transmembrane region" description="Helical" evidence="3">
    <location>
        <begin position="662"/>
        <end position="681"/>
    </location>
</feature>
<dbReference type="InterPro" id="IPR050327">
    <property type="entry name" value="Proton-linked_MCT"/>
</dbReference>
<reference evidence="5 6" key="1">
    <citation type="submission" date="2024-03" db="EMBL/GenBank/DDBJ databases">
        <title>The genome assembly and annotation of the cricket Gryllus longicercus Weissman &amp; Gray.</title>
        <authorList>
            <person name="Szrajer S."/>
            <person name="Gray D."/>
            <person name="Ylla G."/>
        </authorList>
    </citation>
    <scope>NUCLEOTIDE SEQUENCE [LARGE SCALE GENOMIC DNA]</scope>
    <source>
        <strain evidence="5">DAG 2021-001</strain>
        <tissue evidence="5">Whole body minus gut</tissue>
    </source>
</reference>
<feature type="transmembrane region" description="Helical" evidence="3">
    <location>
        <begin position="723"/>
        <end position="741"/>
    </location>
</feature>
<feature type="region of interest" description="Disordered" evidence="2">
    <location>
        <begin position="311"/>
        <end position="330"/>
    </location>
</feature>
<dbReference type="EMBL" id="JAZDUA010000081">
    <property type="protein sequence ID" value="KAK7869036.1"/>
    <property type="molecule type" value="Genomic_DNA"/>
</dbReference>
<evidence type="ECO:0000256" key="2">
    <source>
        <dbReference type="SAM" id="MobiDB-lite"/>
    </source>
</evidence>
<dbReference type="Proteomes" id="UP001378592">
    <property type="component" value="Unassembled WGS sequence"/>
</dbReference>
<keyword evidence="3" id="KW-0812">Transmembrane</keyword>
<feature type="compositionally biased region" description="Basic and acidic residues" evidence="2">
    <location>
        <begin position="44"/>
        <end position="74"/>
    </location>
</feature>
<feature type="transmembrane region" description="Helical" evidence="3">
    <location>
        <begin position="224"/>
        <end position="245"/>
    </location>
</feature>
<dbReference type="GO" id="GO:0016020">
    <property type="term" value="C:membrane"/>
    <property type="evidence" value="ECO:0007669"/>
    <property type="project" value="UniProtKB-SubCell"/>
</dbReference>
<comment type="caution">
    <text evidence="5">The sequence shown here is derived from an EMBL/GenBank/DDBJ whole genome shotgun (WGS) entry which is preliminary data.</text>
</comment>
<keyword evidence="3" id="KW-0472">Membrane</keyword>
<evidence type="ECO:0000259" key="4">
    <source>
        <dbReference type="PROSITE" id="PS50850"/>
    </source>
</evidence>
<dbReference type="GO" id="GO:0008028">
    <property type="term" value="F:monocarboxylic acid transmembrane transporter activity"/>
    <property type="evidence" value="ECO:0007669"/>
    <property type="project" value="TreeGrafter"/>
</dbReference>
<protein>
    <recommendedName>
        <fullName evidence="4">Major facilitator superfamily (MFS) profile domain-containing protein</fullName>
    </recommendedName>
</protein>
<dbReference type="PANTHER" id="PTHR11360:SF238">
    <property type="entry name" value="SD10469P"/>
    <property type="match status" value="1"/>
</dbReference>
<feature type="domain" description="Major facilitator superfamily (MFS) profile" evidence="4">
    <location>
        <begin position="596"/>
        <end position="791"/>
    </location>
</feature>
<dbReference type="Gene3D" id="1.20.1250.20">
    <property type="entry name" value="MFS general substrate transporter like domains"/>
    <property type="match status" value="2"/>
</dbReference>
<evidence type="ECO:0000313" key="5">
    <source>
        <dbReference type="EMBL" id="KAK7869036.1"/>
    </source>
</evidence>
<dbReference type="InterPro" id="IPR036259">
    <property type="entry name" value="MFS_trans_sf"/>
</dbReference>
<dbReference type="PANTHER" id="PTHR11360">
    <property type="entry name" value="MONOCARBOXYLATE TRANSPORTER"/>
    <property type="match status" value="1"/>
</dbReference>
<feature type="compositionally biased region" description="Basic and acidic residues" evidence="2">
    <location>
        <begin position="81"/>
        <end position="92"/>
    </location>
</feature>
<feature type="region of interest" description="Disordered" evidence="2">
    <location>
        <begin position="1"/>
        <end position="93"/>
    </location>
</feature>
<feature type="transmembrane region" description="Helical" evidence="3">
    <location>
        <begin position="162"/>
        <end position="182"/>
    </location>
</feature>
<comment type="subcellular location">
    <subcellularLocation>
        <location evidence="1">Membrane</location>
        <topology evidence="1">Multi-pass membrane protein</topology>
    </subcellularLocation>
</comment>
<feature type="transmembrane region" description="Helical" evidence="3">
    <location>
        <begin position="284"/>
        <end position="301"/>
    </location>
</feature>
<dbReference type="SUPFAM" id="SSF103473">
    <property type="entry name" value="MFS general substrate transporter"/>
    <property type="match status" value="1"/>
</dbReference>
<feature type="transmembrane region" description="Helical" evidence="3">
    <location>
        <begin position="124"/>
        <end position="150"/>
    </location>
</feature>
<feature type="compositionally biased region" description="Low complexity" evidence="2">
    <location>
        <begin position="20"/>
        <end position="36"/>
    </location>
</feature>
<evidence type="ECO:0000313" key="6">
    <source>
        <dbReference type="Proteomes" id="UP001378592"/>
    </source>
</evidence>
<evidence type="ECO:0000256" key="3">
    <source>
        <dbReference type="SAM" id="Phobius"/>
    </source>
</evidence>
<feature type="transmembrane region" description="Helical" evidence="3">
    <location>
        <begin position="194"/>
        <end position="218"/>
    </location>
</feature>
<evidence type="ECO:0000256" key="1">
    <source>
        <dbReference type="ARBA" id="ARBA00004141"/>
    </source>
</evidence>
<proteinExistence type="predicted"/>
<feature type="transmembrane region" description="Helical" evidence="3">
    <location>
        <begin position="596"/>
        <end position="619"/>
    </location>
</feature>
<feature type="transmembrane region" description="Helical" evidence="3">
    <location>
        <begin position="753"/>
        <end position="772"/>
    </location>
</feature>
<keyword evidence="6" id="KW-1185">Reference proteome</keyword>
<feature type="compositionally biased region" description="Basic and acidic residues" evidence="2">
    <location>
        <begin position="311"/>
        <end position="326"/>
    </location>
</feature>
<feature type="transmembrane region" description="Helical" evidence="3">
    <location>
        <begin position="252"/>
        <end position="278"/>
    </location>
</feature>
<organism evidence="5 6">
    <name type="scientific">Gryllus longicercus</name>
    <dbReference type="NCBI Taxonomy" id="2509291"/>
    <lineage>
        <taxon>Eukaryota</taxon>
        <taxon>Metazoa</taxon>
        <taxon>Ecdysozoa</taxon>
        <taxon>Arthropoda</taxon>
        <taxon>Hexapoda</taxon>
        <taxon>Insecta</taxon>
        <taxon>Pterygota</taxon>
        <taxon>Neoptera</taxon>
        <taxon>Polyneoptera</taxon>
        <taxon>Orthoptera</taxon>
        <taxon>Ensifera</taxon>
        <taxon>Gryllidea</taxon>
        <taxon>Grylloidea</taxon>
        <taxon>Gryllidae</taxon>
        <taxon>Gryllinae</taxon>
        <taxon>Gryllus</taxon>
    </lineage>
</organism>
<feature type="transmembrane region" description="Helical" evidence="3">
    <location>
        <begin position="687"/>
        <end position="711"/>
    </location>
</feature>
<feature type="transmembrane region" description="Helical" evidence="3">
    <location>
        <begin position="631"/>
        <end position="650"/>
    </location>
</feature>
<name>A0AAN9VUI7_9ORTH</name>
<dbReference type="Pfam" id="PF07690">
    <property type="entry name" value="MFS_1"/>
    <property type="match status" value="2"/>
</dbReference>
<dbReference type="InterPro" id="IPR020846">
    <property type="entry name" value="MFS_dom"/>
</dbReference>
<dbReference type="InterPro" id="IPR011701">
    <property type="entry name" value="MFS"/>
</dbReference>
<keyword evidence="3" id="KW-1133">Transmembrane helix</keyword>
<gene>
    <name evidence="5" type="ORF">R5R35_002983</name>
</gene>
<dbReference type="AlphaFoldDB" id="A0AAN9VUI7"/>